<evidence type="ECO:0000313" key="4">
    <source>
        <dbReference type="EMBL" id="RED47787.1"/>
    </source>
</evidence>
<dbReference type="OrthoDB" id="5381604at2"/>
<evidence type="ECO:0000256" key="2">
    <source>
        <dbReference type="SAM" id="SignalP"/>
    </source>
</evidence>
<protein>
    <submittedName>
        <fullName evidence="4">Putative secreted protein (Por secretion system target)</fullName>
    </submittedName>
</protein>
<feature type="signal peptide" evidence="2">
    <location>
        <begin position="1"/>
        <end position="22"/>
    </location>
</feature>
<organism evidence="4 5">
    <name type="scientific">Seonamhaeicola aphaedonensis</name>
    <dbReference type="NCBI Taxonomy" id="1461338"/>
    <lineage>
        <taxon>Bacteria</taxon>
        <taxon>Pseudomonadati</taxon>
        <taxon>Bacteroidota</taxon>
        <taxon>Flavobacteriia</taxon>
        <taxon>Flavobacteriales</taxon>
        <taxon>Flavobacteriaceae</taxon>
    </lineage>
</organism>
<keyword evidence="1 2" id="KW-0732">Signal</keyword>
<evidence type="ECO:0000256" key="1">
    <source>
        <dbReference type="ARBA" id="ARBA00022729"/>
    </source>
</evidence>
<dbReference type="RefSeq" id="WP_116524158.1">
    <property type="nucleotide sequence ID" value="NZ_QRDX01000005.1"/>
</dbReference>
<feature type="domain" description="Secretion system C-terminal sorting" evidence="3">
    <location>
        <begin position="189"/>
        <end position="256"/>
    </location>
</feature>
<dbReference type="NCBIfam" id="TIGR04183">
    <property type="entry name" value="Por_Secre_tail"/>
    <property type="match status" value="1"/>
</dbReference>
<feature type="chain" id="PRO_5017561001" evidence="2">
    <location>
        <begin position="23"/>
        <end position="258"/>
    </location>
</feature>
<dbReference type="InterPro" id="IPR026444">
    <property type="entry name" value="Secre_tail"/>
</dbReference>
<comment type="caution">
    <text evidence="4">The sequence shown here is derived from an EMBL/GenBank/DDBJ whole genome shotgun (WGS) entry which is preliminary data.</text>
</comment>
<dbReference type="Pfam" id="PF18962">
    <property type="entry name" value="Por_Secre_tail"/>
    <property type="match status" value="1"/>
</dbReference>
<name>A0A3D9HE72_9FLAO</name>
<dbReference type="AlphaFoldDB" id="A0A3D9HE72"/>
<evidence type="ECO:0000313" key="5">
    <source>
        <dbReference type="Proteomes" id="UP000256629"/>
    </source>
</evidence>
<evidence type="ECO:0000259" key="3">
    <source>
        <dbReference type="Pfam" id="PF18962"/>
    </source>
</evidence>
<dbReference type="EMBL" id="QRDX01000005">
    <property type="protein sequence ID" value="RED47787.1"/>
    <property type="molecule type" value="Genomic_DNA"/>
</dbReference>
<reference evidence="4 5" key="1">
    <citation type="submission" date="2018-07" db="EMBL/GenBank/DDBJ databases">
        <title>Genomic Encyclopedia of Type Strains, Phase III (KMG-III): the genomes of soil and plant-associated and newly described type strains.</title>
        <authorList>
            <person name="Whitman W."/>
        </authorList>
    </citation>
    <scope>NUCLEOTIDE SEQUENCE [LARGE SCALE GENOMIC DNA]</scope>
    <source>
        <strain evidence="4 5">CECT 8487</strain>
    </source>
</reference>
<dbReference type="Proteomes" id="UP000256629">
    <property type="component" value="Unassembled WGS sequence"/>
</dbReference>
<sequence>MKNFTFKFTVLILFAAVFQTQAQIQNGDYTIKNKETGKYLSTGGAELAALTGTQEGWRYETSSSLNGAKTTFNLTALDANGTFEVLGSRGLMKIFISGPNYGALGQTNGYSPAADRRAIFVNVSGNDYRFHLADIYVRENETNQTIDGDNVGTITAVPLDANDNRQIWTIEAAVLSNDDFNLSSVFISNPINDFIQIKGLSSNINKVEVFNLVGKSLIQKSTSGASSLSLDATALSSGVYVVKFIGTNTFATRKVVKR</sequence>
<keyword evidence="5" id="KW-1185">Reference proteome</keyword>
<accession>A0A3D9HE72</accession>
<gene>
    <name evidence="4" type="ORF">DFQ02_10512</name>
</gene>
<proteinExistence type="predicted"/>